<evidence type="ECO:0000313" key="1">
    <source>
        <dbReference type="EMBL" id="PSN66791.1"/>
    </source>
</evidence>
<accession>A0A2T2NMY0</accession>
<dbReference type="Proteomes" id="UP000240883">
    <property type="component" value="Unassembled WGS sequence"/>
</dbReference>
<dbReference type="EMBL" id="KZ678135">
    <property type="protein sequence ID" value="PSN66791.1"/>
    <property type="molecule type" value="Genomic_DNA"/>
</dbReference>
<dbReference type="STRING" id="1448308.A0A2T2NMY0"/>
<name>A0A2T2NMY0_CORCC</name>
<protein>
    <recommendedName>
        <fullName evidence="3">F-box domain-containing protein</fullName>
    </recommendedName>
</protein>
<dbReference type="OrthoDB" id="10028886at2759"/>
<sequence>MAVALPNDIIHLLCEELGRQKQFDTLFNCACASHDMAAPALTNLYRSHHESPVRGGGEDEGVSLPTKQLLVQKWAILWRSIIASSIGDTMFPYCRYIKTLDFRDLDNLLEEDYFKGKVSKQFFSGSMSRFHLIMNLPLKPNGKQYTRLNITAIIDAIGEIVTQHTPTLEAISGKLLSSALIRWAPRLPRLQELELWDGAPLEDELVHASIREHCPHFNSLMIYTWLSRGERDERDHMFSKFIGSMRPQSLKAINAISDIGAGPETFLALSGHGESLKDLRLCVLDESLQHLSLLGGCIALESLMIDDVRGTTNLEETQNDVFLEMVAWLRKCTELRSLVFTRLQSAAALITPVLLEHNIRLRKLELDSYVLKDHQAFHQALVHQKESLKFLSLKGESDGMFRDDVDIMVDSLRQLTELRVLELFIHEVFRDEHFVAITQDMEHLEDLYISGLVITDELLDVLAKLNNLRSVTFTGISKFTVAGLLEFIDCLGSGNQGIRIMIDMADPDTLITDAQINFIREVLAEKAGGSLEYTALRGEDSLCNMWQ</sequence>
<dbReference type="SUPFAM" id="SSF52047">
    <property type="entry name" value="RNI-like"/>
    <property type="match status" value="1"/>
</dbReference>
<gene>
    <name evidence="1" type="ORF">BS50DRAFT_634269</name>
</gene>
<evidence type="ECO:0000313" key="2">
    <source>
        <dbReference type="Proteomes" id="UP000240883"/>
    </source>
</evidence>
<reference evidence="1 2" key="1">
    <citation type="journal article" date="2018" name="Front. Microbiol.">
        <title>Genome-Wide Analysis of Corynespora cassiicola Leaf Fall Disease Putative Effectors.</title>
        <authorList>
            <person name="Lopez D."/>
            <person name="Ribeiro S."/>
            <person name="Label P."/>
            <person name="Fumanal B."/>
            <person name="Venisse J.S."/>
            <person name="Kohler A."/>
            <person name="de Oliveira R.R."/>
            <person name="Labutti K."/>
            <person name="Lipzen A."/>
            <person name="Lail K."/>
            <person name="Bauer D."/>
            <person name="Ohm R.A."/>
            <person name="Barry K.W."/>
            <person name="Spatafora J."/>
            <person name="Grigoriev I.V."/>
            <person name="Martin F.M."/>
            <person name="Pujade-Renaud V."/>
        </authorList>
    </citation>
    <scope>NUCLEOTIDE SEQUENCE [LARGE SCALE GENOMIC DNA]</scope>
    <source>
        <strain evidence="1 2">Philippines</strain>
    </source>
</reference>
<dbReference type="InterPro" id="IPR032675">
    <property type="entry name" value="LRR_dom_sf"/>
</dbReference>
<proteinExistence type="predicted"/>
<dbReference type="AlphaFoldDB" id="A0A2T2NMY0"/>
<dbReference type="Gene3D" id="3.80.10.10">
    <property type="entry name" value="Ribonuclease Inhibitor"/>
    <property type="match status" value="1"/>
</dbReference>
<keyword evidence="2" id="KW-1185">Reference proteome</keyword>
<organism evidence="1 2">
    <name type="scientific">Corynespora cassiicola Philippines</name>
    <dbReference type="NCBI Taxonomy" id="1448308"/>
    <lineage>
        <taxon>Eukaryota</taxon>
        <taxon>Fungi</taxon>
        <taxon>Dikarya</taxon>
        <taxon>Ascomycota</taxon>
        <taxon>Pezizomycotina</taxon>
        <taxon>Dothideomycetes</taxon>
        <taxon>Pleosporomycetidae</taxon>
        <taxon>Pleosporales</taxon>
        <taxon>Corynesporascaceae</taxon>
        <taxon>Corynespora</taxon>
    </lineage>
</organism>
<evidence type="ECO:0008006" key="3">
    <source>
        <dbReference type="Google" id="ProtNLM"/>
    </source>
</evidence>